<feature type="coiled-coil region" evidence="1">
    <location>
        <begin position="18"/>
        <end position="45"/>
    </location>
</feature>
<organism evidence="2 3">
    <name type="scientific">Pedobacter lusitanus</name>
    <dbReference type="NCBI Taxonomy" id="1503925"/>
    <lineage>
        <taxon>Bacteria</taxon>
        <taxon>Pseudomonadati</taxon>
        <taxon>Bacteroidota</taxon>
        <taxon>Sphingobacteriia</taxon>
        <taxon>Sphingobacteriales</taxon>
        <taxon>Sphingobacteriaceae</taxon>
        <taxon>Pedobacter</taxon>
    </lineage>
</organism>
<keyword evidence="3" id="KW-1185">Reference proteome</keyword>
<proteinExistence type="predicted"/>
<dbReference type="EMBL" id="JXRA01000034">
    <property type="protein sequence ID" value="KIO77440.1"/>
    <property type="molecule type" value="Genomic_DNA"/>
</dbReference>
<comment type="caution">
    <text evidence="2">The sequence shown here is derived from an EMBL/GenBank/DDBJ whole genome shotgun (WGS) entry which is preliminary data.</text>
</comment>
<sequence>MMLGELIEKESIDVSEIIAADQNHIEELKDKLSGAQRLGNEFKSKADITFNTKFGPKTVNTTVWSVTEKYIQLKNGIHIPLTSLIDIDF</sequence>
<name>A0A0D0GMP6_9SPHI</name>
<evidence type="ECO:0000313" key="3">
    <source>
        <dbReference type="Proteomes" id="UP000032049"/>
    </source>
</evidence>
<keyword evidence="1" id="KW-0175">Coiled coil</keyword>
<reference evidence="2 3" key="1">
    <citation type="submission" date="2015-01" db="EMBL/GenBank/DDBJ databases">
        <title>Draft genome sequence of Pedobacter sp. NL19 isolated from sludge of an effluent treatment pond in an abandoned uranium mine.</title>
        <authorList>
            <person name="Santos T."/>
            <person name="Caetano T."/>
            <person name="Covas C."/>
            <person name="Cruz A."/>
            <person name="Mendo S."/>
        </authorList>
    </citation>
    <scope>NUCLEOTIDE SEQUENCE [LARGE SCALE GENOMIC DNA]</scope>
    <source>
        <strain evidence="2 3">NL19</strain>
    </source>
</reference>
<dbReference type="AlphaFoldDB" id="A0A0D0GMP6"/>
<evidence type="ECO:0000256" key="1">
    <source>
        <dbReference type="SAM" id="Coils"/>
    </source>
</evidence>
<evidence type="ECO:0000313" key="2">
    <source>
        <dbReference type="EMBL" id="KIO77440.1"/>
    </source>
</evidence>
<dbReference type="OrthoDB" id="982075at2"/>
<accession>A0A0D0GMP6</accession>
<dbReference type="STRING" id="1503925.TH53_09170"/>
<protein>
    <submittedName>
        <fullName evidence="2">Uncharacterized protein</fullName>
    </submittedName>
</protein>
<dbReference type="Proteomes" id="UP000032049">
    <property type="component" value="Unassembled WGS sequence"/>
</dbReference>
<gene>
    <name evidence="2" type="ORF">TH53_09170</name>
</gene>